<dbReference type="Proteomes" id="UP000257200">
    <property type="component" value="Unplaced"/>
</dbReference>
<dbReference type="InParanoid" id="A0A3Q1GCL6"/>
<evidence type="ECO:0000313" key="3">
    <source>
        <dbReference type="Proteomes" id="UP000257200"/>
    </source>
</evidence>
<name>A0A3Q1GCL6_9TELE</name>
<accession>A0A3Q1GCL6</accession>
<dbReference type="GO" id="GO:0030496">
    <property type="term" value="C:midbody"/>
    <property type="evidence" value="ECO:0007669"/>
    <property type="project" value="TreeGrafter"/>
</dbReference>
<dbReference type="PANTHER" id="PTHR46591">
    <property type="entry name" value="ZINC FINGER FYVE DOMAIN-CONTAINING PROTEIN 26"/>
    <property type="match status" value="1"/>
</dbReference>
<evidence type="ECO:0000256" key="1">
    <source>
        <dbReference type="SAM" id="Phobius"/>
    </source>
</evidence>
<reference evidence="2" key="2">
    <citation type="submission" date="2025-09" db="UniProtKB">
        <authorList>
            <consortium name="Ensembl"/>
        </authorList>
    </citation>
    <scope>IDENTIFICATION</scope>
</reference>
<dbReference type="STRING" id="80966.ENSAPOP00000028336"/>
<keyword evidence="1" id="KW-1133">Transmembrane helix</keyword>
<protein>
    <submittedName>
        <fullName evidence="2">Uncharacterized protein</fullName>
    </submittedName>
</protein>
<dbReference type="GO" id="GO:0000724">
    <property type="term" value="P:double-strand break repair via homologous recombination"/>
    <property type="evidence" value="ECO:0007669"/>
    <property type="project" value="InterPro"/>
</dbReference>
<proteinExistence type="predicted"/>
<dbReference type="GeneTree" id="ENSGT00940000168961"/>
<keyword evidence="3" id="KW-1185">Reference proteome</keyword>
<keyword evidence="1" id="KW-0472">Membrane</keyword>
<dbReference type="InterPro" id="IPR028730">
    <property type="entry name" value="ZFYVE26"/>
</dbReference>
<sequence>MHPFGREAETSLQDLFEYFKRCLQHAEWELARACVPQLVNSGGELSEQLQDQSCSEDQTLQHTFIQHLLKKLGKPERSAEKVEVWMEEIYGVLAVMPWSSQRGDGQLEALCEALWAAREGPLKEERILSCLFRPRCDALVTTYCCTALRLQRDHLLRNSPQTQGRTLKKVHAALMFYCLCCLFCYISIFFDRPSAWKSIYFECLSSGKHFLEQVLVTALDLIKHEEFSQLKDLLQLEFQPLSRLLLLLGWTQCRSLNSAQTLLSILHKEQAAANDCVLQEFANHLSSQLVILEWCKNNNPCHLIPTRSLFSSSVSSVLLVLSQITT</sequence>
<evidence type="ECO:0000313" key="2">
    <source>
        <dbReference type="Ensembl" id="ENSAPOP00000028336.1"/>
    </source>
</evidence>
<dbReference type="Ensembl" id="ENSAPOT00000018437.1">
    <property type="protein sequence ID" value="ENSAPOP00000028336.1"/>
    <property type="gene ID" value="ENSAPOG00000013523.1"/>
</dbReference>
<feature type="transmembrane region" description="Helical" evidence="1">
    <location>
        <begin position="170"/>
        <end position="190"/>
    </location>
</feature>
<dbReference type="GO" id="GO:0005813">
    <property type="term" value="C:centrosome"/>
    <property type="evidence" value="ECO:0007669"/>
    <property type="project" value="TreeGrafter"/>
</dbReference>
<organism evidence="2 3">
    <name type="scientific">Acanthochromis polyacanthus</name>
    <name type="common">spiny chromis</name>
    <dbReference type="NCBI Taxonomy" id="80966"/>
    <lineage>
        <taxon>Eukaryota</taxon>
        <taxon>Metazoa</taxon>
        <taxon>Chordata</taxon>
        <taxon>Craniata</taxon>
        <taxon>Vertebrata</taxon>
        <taxon>Euteleostomi</taxon>
        <taxon>Actinopterygii</taxon>
        <taxon>Neopterygii</taxon>
        <taxon>Teleostei</taxon>
        <taxon>Neoteleostei</taxon>
        <taxon>Acanthomorphata</taxon>
        <taxon>Ovalentaria</taxon>
        <taxon>Pomacentridae</taxon>
        <taxon>Acanthochromis</taxon>
    </lineage>
</organism>
<dbReference type="GO" id="GO:0000281">
    <property type="term" value="P:mitotic cytokinesis"/>
    <property type="evidence" value="ECO:0007669"/>
    <property type="project" value="InterPro"/>
</dbReference>
<keyword evidence="1" id="KW-0812">Transmembrane</keyword>
<dbReference type="GO" id="GO:0005765">
    <property type="term" value="C:lysosomal membrane"/>
    <property type="evidence" value="ECO:0007669"/>
    <property type="project" value="TreeGrafter"/>
</dbReference>
<dbReference type="GO" id="GO:0032465">
    <property type="term" value="P:regulation of cytokinesis"/>
    <property type="evidence" value="ECO:0007669"/>
    <property type="project" value="TreeGrafter"/>
</dbReference>
<dbReference type="AlphaFoldDB" id="A0A3Q1GCL6"/>
<dbReference type="GO" id="GO:0032266">
    <property type="term" value="F:phosphatidylinositol-3-phosphate binding"/>
    <property type="evidence" value="ECO:0007669"/>
    <property type="project" value="InterPro"/>
</dbReference>
<reference evidence="2" key="1">
    <citation type="submission" date="2025-08" db="UniProtKB">
        <authorList>
            <consortium name="Ensembl"/>
        </authorList>
    </citation>
    <scope>IDENTIFICATION</scope>
</reference>
<dbReference type="PANTHER" id="PTHR46591:SF1">
    <property type="entry name" value="ZINC FINGER FYVE DOMAIN-CONTAINING PROTEIN 26"/>
    <property type="match status" value="1"/>
</dbReference>